<evidence type="ECO:0000256" key="2">
    <source>
        <dbReference type="ARBA" id="ARBA00022771"/>
    </source>
</evidence>
<keyword evidence="1" id="KW-0479">Metal-binding</keyword>
<evidence type="ECO:0000313" key="7">
    <source>
        <dbReference type="EMBL" id="RNA22091.1"/>
    </source>
</evidence>
<keyword evidence="5" id="KW-0175">Coiled coil</keyword>
<dbReference type="Gene3D" id="3.30.40.10">
    <property type="entry name" value="Zinc/RING finger domain, C3HC4 (zinc finger)"/>
    <property type="match status" value="1"/>
</dbReference>
<dbReference type="Proteomes" id="UP000276133">
    <property type="component" value="Unassembled WGS sequence"/>
</dbReference>
<keyword evidence="8" id="KW-1185">Reference proteome</keyword>
<dbReference type="InterPro" id="IPR018957">
    <property type="entry name" value="Znf_C3HC4_RING-type"/>
</dbReference>
<evidence type="ECO:0000313" key="8">
    <source>
        <dbReference type="Proteomes" id="UP000276133"/>
    </source>
</evidence>
<dbReference type="OrthoDB" id="116827at2759"/>
<dbReference type="Pfam" id="PF00097">
    <property type="entry name" value="zf-C3HC4"/>
    <property type="match status" value="1"/>
</dbReference>
<dbReference type="InterPro" id="IPR017907">
    <property type="entry name" value="Znf_RING_CS"/>
</dbReference>
<dbReference type="InterPro" id="IPR001841">
    <property type="entry name" value="Znf_RING"/>
</dbReference>
<accession>A0A3M7RF41</accession>
<evidence type="ECO:0000259" key="6">
    <source>
        <dbReference type="PROSITE" id="PS50089"/>
    </source>
</evidence>
<feature type="coiled-coil region" evidence="5">
    <location>
        <begin position="4"/>
        <end position="38"/>
    </location>
</feature>
<evidence type="ECO:0000256" key="3">
    <source>
        <dbReference type="ARBA" id="ARBA00022833"/>
    </source>
</evidence>
<dbReference type="EMBL" id="REGN01003540">
    <property type="protein sequence ID" value="RNA22091.1"/>
    <property type="molecule type" value="Genomic_DNA"/>
</dbReference>
<dbReference type="PANTHER" id="PTHR23041">
    <property type="entry name" value="RING FINGER DOMAIN-CONTAINING"/>
    <property type="match status" value="1"/>
</dbReference>
<evidence type="ECO:0000256" key="1">
    <source>
        <dbReference type="ARBA" id="ARBA00022723"/>
    </source>
</evidence>
<keyword evidence="2 4" id="KW-0863">Zinc-finger</keyword>
<dbReference type="GO" id="GO:0008270">
    <property type="term" value="F:zinc ion binding"/>
    <property type="evidence" value="ECO:0007669"/>
    <property type="project" value="UniProtKB-KW"/>
</dbReference>
<dbReference type="SMART" id="SM00184">
    <property type="entry name" value="RING"/>
    <property type="match status" value="1"/>
</dbReference>
<protein>
    <recommendedName>
        <fullName evidence="6">RING-type domain-containing protein</fullName>
    </recommendedName>
</protein>
<comment type="caution">
    <text evidence="7">The sequence shown here is derived from an EMBL/GenBank/DDBJ whole genome shotgun (WGS) entry which is preliminary data.</text>
</comment>
<dbReference type="PROSITE" id="PS50089">
    <property type="entry name" value="ZF_RING_2"/>
    <property type="match status" value="1"/>
</dbReference>
<sequence length="110" mass="12474">TALIGEQLREIQDLRAQNNNLVVENRLLSDQVEQLQQQLQLNTKPTDSTIFVCPICVETAANDVLALMCGHVLCRNCYRGVRTRMERGTSPACPECRNPNVDEFIELHLH</sequence>
<name>A0A3M7RF41_BRAPC</name>
<dbReference type="SUPFAM" id="SSF57850">
    <property type="entry name" value="RING/U-box"/>
    <property type="match status" value="1"/>
</dbReference>
<evidence type="ECO:0000256" key="5">
    <source>
        <dbReference type="SAM" id="Coils"/>
    </source>
</evidence>
<dbReference type="AlphaFoldDB" id="A0A3M7RF41"/>
<keyword evidence="3" id="KW-0862">Zinc</keyword>
<reference evidence="7 8" key="1">
    <citation type="journal article" date="2018" name="Sci. Rep.">
        <title>Genomic signatures of local adaptation to the degree of environmental predictability in rotifers.</title>
        <authorList>
            <person name="Franch-Gras L."/>
            <person name="Hahn C."/>
            <person name="Garcia-Roger E.M."/>
            <person name="Carmona M.J."/>
            <person name="Serra M."/>
            <person name="Gomez A."/>
        </authorList>
    </citation>
    <scope>NUCLEOTIDE SEQUENCE [LARGE SCALE GENOMIC DNA]</scope>
    <source>
        <strain evidence="7">HYR1</strain>
    </source>
</reference>
<evidence type="ECO:0000256" key="4">
    <source>
        <dbReference type="PROSITE-ProRule" id="PRU00175"/>
    </source>
</evidence>
<dbReference type="InterPro" id="IPR047134">
    <property type="entry name" value="RNF4"/>
</dbReference>
<dbReference type="PROSITE" id="PS00518">
    <property type="entry name" value="ZF_RING_1"/>
    <property type="match status" value="1"/>
</dbReference>
<gene>
    <name evidence="7" type="ORF">BpHYR1_000051</name>
</gene>
<organism evidence="7 8">
    <name type="scientific">Brachionus plicatilis</name>
    <name type="common">Marine rotifer</name>
    <name type="synonym">Brachionus muelleri</name>
    <dbReference type="NCBI Taxonomy" id="10195"/>
    <lineage>
        <taxon>Eukaryota</taxon>
        <taxon>Metazoa</taxon>
        <taxon>Spiralia</taxon>
        <taxon>Gnathifera</taxon>
        <taxon>Rotifera</taxon>
        <taxon>Eurotatoria</taxon>
        <taxon>Monogononta</taxon>
        <taxon>Pseudotrocha</taxon>
        <taxon>Ploima</taxon>
        <taxon>Brachionidae</taxon>
        <taxon>Brachionus</taxon>
    </lineage>
</organism>
<dbReference type="PANTHER" id="PTHR23041:SF78">
    <property type="entry name" value="E3 UBIQUITIN-PROTEIN LIGASE RNF4"/>
    <property type="match status" value="1"/>
</dbReference>
<feature type="domain" description="RING-type" evidence="6">
    <location>
        <begin position="53"/>
        <end position="97"/>
    </location>
</feature>
<dbReference type="InterPro" id="IPR013083">
    <property type="entry name" value="Znf_RING/FYVE/PHD"/>
</dbReference>
<feature type="non-terminal residue" evidence="7">
    <location>
        <position position="1"/>
    </location>
</feature>
<proteinExistence type="predicted"/>